<evidence type="ECO:0000313" key="1">
    <source>
        <dbReference type="EMBL" id="MDQ0018986.1"/>
    </source>
</evidence>
<proteinExistence type="predicted"/>
<name>A0ABT9T685_9GAMM</name>
<dbReference type="RefSeq" id="WP_307618047.1">
    <property type="nucleotide sequence ID" value="NZ_JAUSSJ010000001.1"/>
</dbReference>
<organism evidence="1 2">
    <name type="scientific">[Curtobacterium] plantarum</name>
    <dbReference type="NCBI Taxonomy" id="221276"/>
    <lineage>
        <taxon>Bacteria</taxon>
        <taxon>Pseudomonadati</taxon>
        <taxon>Pseudomonadota</taxon>
        <taxon>Gammaproteobacteria</taxon>
        <taxon>Enterobacterales</taxon>
        <taxon>Erwiniaceae</taxon>
        <taxon>Pantoea</taxon>
    </lineage>
</organism>
<dbReference type="Pfam" id="PF11041">
    <property type="entry name" value="Phage_Wedge1"/>
    <property type="match status" value="1"/>
</dbReference>
<evidence type="ECO:0008006" key="3">
    <source>
        <dbReference type="Google" id="ProtNLM"/>
    </source>
</evidence>
<keyword evidence="2" id="KW-1185">Reference proteome</keyword>
<reference evidence="1 2" key="1">
    <citation type="submission" date="2023-07" db="EMBL/GenBank/DDBJ databases">
        <title>Sorghum-associated microbial communities from plants grown in Nebraska, USA.</title>
        <authorList>
            <person name="Schachtman D."/>
        </authorList>
    </citation>
    <scope>NUCLEOTIDE SEQUENCE [LARGE SCALE GENOMIC DNA]</scope>
    <source>
        <strain evidence="1 2">CC49</strain>
    </source>
</reference>
<dbReference type="Proteomes" id="UP001244623">
    <property type="component" value="Unassembled WGS sequence"/>
</dbReference>
<protein>
    <recommendedName>
        <fullName evidence="3">DUF2612 domain-containing protein</fullName>
    </recommendedName>
</protein>
<gene>
    <name evidence="1" type="ORF">J2X94_001114</name>
</gene>
<sequence>MKNVKDTILTQYAASPNIRSLIETFNTSMDMTEFTDEFLTAIWDVSTATGYGLDVWGKIVGVSRLLNVREAATYFGFDEAFISASDDSPKPFDEAPFFEGVQLTSTVRLADDGYRKLIMAKAMANITDCSIPSLNKALYYLFGDQGDTFVAITGVMSMSYVFGFNLTPVEWAILLNSNAIAKPAGVSVSIMSLDFNNTFGFAEAGMQPFESSTFFPDSGIQNADQLAA</sequence>
<evidence type="ECO:0000313" key="2">
    <source>
        <dbReference type="Proteomes" id="UP001244623"/>
    </source>
</evidence>
<dbReference type="EMBL" id="JAUSSJ010000001">
    <property type="protein sequence ID" value="MDQ0018986.1"/>
    <property type="molecule type" value="Genomic_DNA"/>
</dbReference>
<comment type="caution">
    <text evidence="1">The sequence shown here is derived from an EMBL/GenBank/DDBJ whole genome shotgun (WGS) entry which is preliminary data.</text>
</comment>
<dbReference type="InterPro" id="IPR021283">
    <property type="entry name" value="Phage_Wedge1"/>
</dbReference>
<accession>A0ABT9T685</accession>